<dbReference type="GeneID" id="68097448"/>
<comment type="caution">
    <text evidence="3">The sequence shown here is derived from an EMBL/GenBank/DDBJ whole genome shotgun (WGS) entry which is preliminary data.</text>
</comment>
<name>A0AA88GL79_NAELO</name>
<dbReference type="SMART" id="SM00233">
    <property type="entry name" value="PH"/>
    <property type="match status" value="1"/>
</dbReference>
<dbReference type="SUPFAM" id="SSF51126">
    <property type="entry name" value="Pectin lyase-like"/>
    <property type="match status" value="1"/>
</dbReference>
<dbReference type="AlphaFoldDB" id="A0AA88GL79"/>
<keyword evidence="4" id="KW-1185">Reference proteome</keyword>
<evidence type="ECO:0000259" key="2">
    <source>
        <dbReference type="PROSITE" id="PS50003"/>
    </source>
</evidence>
<dbReference type="InterPro" id="IPR012334">
    <property type="entry name" value="Pectin_lyas_fold"/>
</dbReference>
<dbReference type="InterPro" id="IPR001849">
    <property type="entry name" value="PH_domain"/>
</dbReference>
<dbReference type="RefSeq" id="XP_044548705.1">
    <property type="nucleotide sequence ID" value="XM_044694693.1"/>
</dbReference>
<dbReference type="SUPFAM" id="SSF50729">
    <property type="entry name" value="PH domain-like"/>
    <property type="match status" value="1"/>
</dbReference>
<gene>
    <name evidence="3" type="ORF">C9374_004993</name>
</gene>
<dbReference type="InterPro" id="IPR039448">
    <property type="entry name" value="Beta_helix"/>
</dbReference>
<dbReference type="PANTHER" id="PTHR12752">
    <property type="entry name" value="PHOSPHOINOSITOL 3-PHOSPHATE-BINDING PROTEIN"/>
    <property type="match status" value="1"/>
</dbReference>
<feature type="region of interest" description="Disordered" evidence="1">
    <location>
        <begin position="246"/>
        <end position="280"/>
    </location>
</feature>
<dbReference type="Gene3D" id="2.30.29.30">
    <property type="entry name" value="Pleckstrin-homology domain (PH domain)/Phosphotyrosine-binding domain (PTB)"/>
    <property type="match status" value="1"/>
</dbReference>
<dbReference type="InterPro" id="IPR011993">
    <property type="entry name" value="PH-like_dom_sf"/>
</dbReference>
<dbReference type="Gene3D" id="2.160.20.10">
    <property type="entry name" value="Single-stranded right-handed beta-helix, Pectin lyase-like"/>
    <property type="match status" value="2"/>
</dbReference>
<reference evidence="3 4" key="1">
    <citation type="journal article" date="2018" name="BMC Genomics">
        <title>The genome of Naegleria lovaniensis, the basis for a comparative approach to unravel pathogenicity factors of the human pathogenic amoeba N. fowleri.</title>
        <authorList>
            <person name="Liechti N."/>
            <person name="Schurch N."/>
            <person name="Bruggmann R."/>
            <person name="Wittwer M."/>
        </authorList>
    </citation>
    <scope>NUCLEOTIDE SEQUENCE [LARGE SCALE GENOMIC DNA]</scope>
    <source>
        <strain evidence="3 4">ATCC 30569</strain>
    </source>
</reference>
<proteinExistence type="predicted"/>
<dbReference type="Pfam" id="PF13229">
    <property type="entry name" value="Beta_helix"/>
    <property type="match status" value="1"/>
</dbReference>
<evidence type="ECO:0000313" key="4">
    <source>
        <dbReference type="Proteomes" id="UP000816034"/>
    </source>
</evidence>
<accession>A0AA88GL79</accession>
<dbReference type="FunFam" id="2.30.29.30:FF:000286">
    <property type="entry name" value="PH-protein kinase domain containing protein"/>
    <property type="match status" value="1"/>
</dbReference>
<evidence type="ECO:0000256" key="1">
    <source>
        <dbReference type="SAM" id="MobiDB-lite"/>
    </source>
</evidence>
<dbReference type="PROSITE" id="PS50003">
    <property type="entry name" value="PH_DOMAIN"/>
    <property type="match status" value="1"/>
</dbReference>
<feature type="domain" description="PH" evidence="2">
    <location>
        <begin position="22"/>
        <end position="120"/>
    </location>
</feature>
<organism evidence="3 4">
    <name type="scientific">Naegleria lovaniensis</name>
    <name type="common">Amoeba</name>
    <dbReference type="NCBI Taxonomy" id="51637"/>
    <lineage>
        <taxon>Eukaryota</taxon>
        <taxon>Discoba</taxon>
        <taxon>Heterolobosea</taxon>
        <taxon>Tetramitia</taxon>
        <taxon>Eutetramitia</taxon>
        <taxon>Vahlkampfiidae</taxon>
        <taxon>Naegleria</taxon>
    </lineage>
</organism>
<evidence type="ECO:0000313" key="3">
    <source>
        <dbReference type="EMBL" id="KAG2383026.1"/>
    </source>
</evidence>
<dbReference type="EMBL" id="PYSW02000022">
    <property type="protein sequence ID" value="KAG2383026.1"/>
    <property type="molecule type" value="Genomic_DNA"/>
</dbReference>
<protein>
    <recommendedName>
        <fullName evidence="2">PH domain-containing protein</fullName>
    </recommendedName>
</protein>
<dbReference type="Proteomes" id="UP000816034">
    <property type="component" value="Unassembled WGS sequence"/>
</dbReference>
<dbReference type="InterPro" id="IPR011050">
    <property type="entry name" value="Pectin_lyase_fold/virulence"/>
</dbReference>
<dbReference type="PANTHER" id="PTHR12752:SF9">
    <property type="entry name" value="KRAMER, ISOFORM I"/>
    <property type="match status" value="1"/>
</dbReference>
<sequence>MSNTSQRSVSNFRMPAQLALKQGQKIGSLNKLGEKVKNWKTRIFVLLKTNLLYYKTAEDKHYTGVINILNCPILRCDPSETPGNMKHCLKIQTKTRTYYLSASSEQDANEWLIALIEQSGYKIIVKQAQDPTPLEPSHRSCQIFGSIQKAIDAARGGEKILIYPGIYRENLWIEKPIQLCGYMSELERKQRSEAIKQIISQTQQQDESVQHASNEGGAYEKVAPIQNVKKSMTIEMMNHSSMNASQTIMNDPSRMSESELKKTASSRRAKNTNAAADQEMKKRIEEERVKTRAIGSTNTIIIENADDSESVIVYKANGGVISNVTLRSRLSNPSQYSIEEEKPLSSCLEMDNGGLTLKGVTISSAECGSGILATNKSILILMECIISQCRDMGVWLMDRTQCTISRSRIVSCKVDAIRVSGESTLHKLSHTDMLGSGLNGLCVCDRALCSSMHSCQISQSVANNICVQNEARIRRVVGCTLTNSSEFGILFSNIPTRGLSEEDIICKLTNNKIENNVLGDVYIEHLDYMGRFVKKYVRRKKKEVVK</sequence>
<dbReference type="Pfam" id="PF00169">
    <property type="entry name" value="PH"/>
    <property type="match status" value="1"/>
</dbReference>